<protein>
    <submittedName>
        <fullName evidence="3">Uncharacterized protein</fullName>
    </submittedName>
</protein>
<reference evidence="3" key="2">
    <citation type="journal article" date="2023" name="IMA Fungus">
        <title>Comparative genomic study of the Penicillium genus elucidates a diverse pangenome and 15 lateral gene transfer events.</title>
        <authorList>
            <person name="Petersen C."/>
            <person name="Sorensen T."/>
            <person name="Nielsen M.R."/>
            <person name="Sondergaard T.E."/>
            <person name="Sorensen J.L."/>
            <person name="Fitzpatrick D.A."/>
            <person name="Frisvad J.C."/>
            <person name="Nielsen K.L."/>
        </authorList>
    </citation>
    <scope>NUCLEOTIDE SEQUENCE</scope>
    <source>
        <strain evidence="3">IBT 21472</strain>
    </source>
</reference>
<dbReference type="GO" id="GO:0008270">
    <property type="term" value="F:zinc ion binding"/>
    <property type="evidence" value="ECO:0007669"/>
    <property type="project" value="UniProtKB-KW"/>
</dbReference>
<dbReference type="EMBL" id="JAPZBO010000009">
    <property type="protein sequence ID" value="KAJ5303424.1"/>
    <property type="molecule type" value="Genomic_DNA"/>
</dbReference>
<keyword evidence="1" id="KW-0863">Zinc-finger</keyword>
<comment type="caution">
    <text evidence="3">The sequence shown here is derived from an EMBL/GenBank/DDBJ whole genome shotgun (WGS) entry which is preliminary data.</text>
</comment>
<feature type="region of interest" description="Disordered" evidence="2">
    <location>
        <begin position="258"/>
        <end position="351"/>
    </location>
</feature>
<feature type="zinc finger region" description="C3H1-type" evidence="1">
    <location>
        <begin position="166"/>
        <end position="194"/>
    </location>
</feature>
<keyword evidence="4" id="KW-1185">Reference proteome</keyword>
<feature type="compositionally biased region" description="Polar residues" evidence="2">
    <location>
        <begin position="142"/>
        <end position="162"/>
    </location>
</feature>
<dbReference type="Proteomes" id="UP001147746">
    <property type="component" value="Unassembled WGS sequence"/>
</dbReference>
<keyword evidence="1" id="KW-0479">Metal-binding</keyword>
<accession>A0A9W9PRM9</accession>
<evidence type="ECO:0000313" key="3">
    <source>
        <dbReference type="EMBL" id="KAJ5303424.1"/>
    </source>
</evidence>
<keyword evidence="1" id="KW-0862">Zinc</keyword>
<dbReference type="AlphaFoldDB" id="A0A9W9PRM9"/>
<evidence type="ECO:0000256" key="2">
    <source>
        <dbReference type="SAM" id="MobiDB-lite"/>
    </source>
</evidence>
<organism evidence="3 4">
    <name type="scientific">Penicillium atrosanguineum</name>
    <dbReference type="NCBI Taxonomy" id="1132637"/>
    <lineage>
        <taxon>Eukaryota</taxon>
        <taxon>Fungi</taxon>
        <taxon>Dikarya</taxon>
        <taxon>Ascomycota</taxon>
        <taxon>Pezizomycotina</taxon>
        <taxon>Eurotiomycetes</taxon>
        <taxon>Eurotiomycetidae</taxon>
        <taxon>Eurotiales</taxon>
        <taxon>Aspergillaceae</taxon>
        <taxon>Penicillium</taxon>
    </lineage>
</organism>
<feature type="compositionally biased region" description="Polar residues" evidence="2">
    <location>
        <begin position="328"/>
        <end position="351"/>
    </location>
</feature>
<gene>
    <name evidence="3" type="ORF">N7476_010223</name>
</gene>
<evidence type="ECO:0000313" key="4">
    <source>
        <dbReference type="Proteomes" id="UP001147746"/>
    </source>
</evidence>
<sequence length="541" mass="58863">MGSQDRPSFFCSRPDGTLTPLIAVDDLPPGLSVRGVSRALTPGETQGMTSCGVAAPRAESWIVDGSPSGARVVADEKVHEVNSLLYKILREDNVHGDIRSAIQEVLFRGFDAPSLVAATDSITSAVPVPAPVPISAFDPGAQTASQHGFGNTQGGSTQANQKNAHSKKHYCSYWIRHGECDYSQQGCLYKHEMPMDAQLLEKLGLRDIPRWYRDKFSVPSLQSGYGNKDGQRQYALTEHAHQSSSQSPQRSIEWSLSVDAPGSNEHHDKQGRHRAPKSPRGPGFGPGKTRGNVIKVQQPRKNYAESANVTPTSSSASSGDSFVIHNAPSHSTGATLASAQQNSGRFSSQSKQLLEKDGMTTERHDLTTSFPELTVEETLNAFSRSGFRTKSRRPFEYDRDKFGGDANIQSPSNGNPAGVNPVSRPSTSVGDHVSNIVKTDVHRRIAFTAEPGSRFVPPSVNPVFRYTAPNFKDPEQRRIYNNLLSNSESIHPHDMEYTYGAIGEPVQYPGTSSNTSVETALLSGLDKFFDEAVKKNAKPDN</sequence>
<evidence type="ECO:0000256" key="1">
    <source>
        <dbReference type="PROSITE-ProRule" id="PRU00723"/>
    </source>
</evidence>
<feature type="region of interest" description="Disordered" evidence="2">
    <location>
        <begin position="140"/>
        <end position="162"/>
    </location>
</feature>
<name>A0A9W9PRM9_9EURO</name>
<feature type="region of interest" description="Disordered" evidence="2">
    <location>
        <begin position="398"/>
        <end position="431"/>
    </location>
</feature>
<reference evidence="3" key="1">
    <citation type="submission" date="2022-12" db="EMBL/GenBank/DDBJ databases">
        <authorList>
            <person name="Petersen C."/>
        </authorList>
    </citation>
    <scope>NUCLEOTIDE SEQUENCE</scope>
    <source>
        <strain evidence="3">IBT 21472</strain>
    </source>
</reference>
<proteinExistence type="predicted"/>
<dbReference type="PROSITE" id="PS50103">
    <property type="entry name" value="ZF_C3H1"/>
    <property type="match status" value="1"/>
</dbReference>
<dbReference type="InterPro" id="IPR000571">
    <property type="entry name" value="Znf_CCCH"/>
</dbReference>